<keyword evidence="3" id="KW-1185">Reference proteome</keyword>
<evidence type="ECO:0000313" key="2">
    <source>
        <dbReference type="EMBL" id="MFK9092833.1"/>
    </source>
</evidence>
<keyword evidence="1" id="KW-0472">Membrane</keyword>
<feature type="transmembrane region" description="Helical" evidence="1">
    <location>
        <begin position="20"/>
        <end position="39"/>
    </location>
</feature>
<proteinExistence type="predicted"/>
<feature type="transmembrane region" description="Helical" evidence="1">
    <location>
        <begin position="91"/>
        <end position="112"/>
    </location>
</feature>
<sequence length="201" mass="23626">MILLRRKEVDEEHSVKLVAYTIILFISSFFVPFVIVASYQSMVYFSRSYWFFSTPFSAYITFMGGMLFIAVILTVYLILRQRREGIRLKWITGILILSTIPAFILSLTNYYYMDDDGIHYNGLTGLGEKEYKWDEMTNVHIVYRNHQGTTGLFQYKFEMTDGSKITLPFNDKLSANKYKVEQKVKEYKITVKDNFKNPIVD</sequence>
<accession>A0ABW8RH73</accession>
<evidence type="ECO:0000313" key="3">
    <source>
        <dbReference type="Proteomes" id="UP001623041"/>
    </source>
</evidence>
<keyword evidence="1" id="KW-0812">Transmembrane</keyword>
<gene>
    <name evidence="2" type="ORF">ACJEBI_15270</name>
</gene>
<protein>
    <submittedName>
        <fullName evidence="2">Uncharacterized protein</fullName>
    </submittedName>
</protein>
<dbReference type="EMBL" id="JBJHQH010000011">
    <property type="protein sequence ID" value="MFK9092833.1"/>
    <property type="molecule type" value="Genomic_DNA"/>
</dbReference>
<reference evidence="2 3" key="1">
    <citation type="submission" date="2024-11" db="EMBL/GenBank/DDBJ databases">
        <authorList>
            <person name="Lucas J.A."/>
        </authorList>
    </citation>
    <scope>NUCLEOTIDE SEQUENCE [LARGE SCALE GENOMIC DNA]</scope>
    <source>
        <strain evidence="2 3">Z 5.4</strain>
    </source>
</reference>
<feature type="transmembrane region" description="Helical" evidence="1">
    <location>
        <begin position="59"/>
        <end position="79"/>
    </location>
</feature>
<organism evidence="2 3">
    <name type="scientific">Bacillus salipaludis</name>
    <dbReference type="NCBI Taxonomy" id="2547811"/>
    <lineage>
        <taxon>Bacteria</taxon>
        <taxon>Bacillati</taxon>
        <taxon>Bacillota</taxon>
        <taxon>Bacilli</taxon>
        <taxon>Bacillales</taxon>
        <taxon>Bacillaceae</taxon>
        <taxon>Bacillus</taxon>
    </lineage>
</organism>
<dbReference type="RefSeq" id="WP_406581401.1">
    <property type="nucleotide sequence ID" value="NZ_JBJHQH010000011.1"/>
</dbReference>
<comment type="caution">
    <text evidence="2">The sequence shown here is derived from an EMBL/GenBank/DDBJ whole genome shotgun (WGS) entry which is preliminary data.</text>
</comment>
<name>A0ABW8RH73_9BACI</name>
<evidence type="ECO:0000256" key="1">
    <source>
        <dbReference type="SAM" id="Phobius"/>
    </source>
</evidence>
<keyword evidence="1" id="KW-1133">Transmembrane helix</keyword>
<dbReference type="Proteomes" id="UP001623041">
    <property type="component" value="Unassembled WGS sequence"/>
</dbReference>